<dbReference type="InterPro" id="IPR052035">
    <property type="entry name" value="ZnF_BED_domain_contain"/>
</dbReference>
<feature type="domain" description="HAT C-terminal dimerisation" evidence="2">
    <location>
        <begin position="400"/>
        <end position="482"/>
    </location>
</feature>
<dbReference type="EMBL" id="BQNB010019592">
    <property type="protein sequence ID" value="GJT86920.1"/>
    <property type="molecule type" value="Genomic_DNA"/>
</dbReference>
<evidence type="ECO:0000313" key="5">
    <source>
        <dbReference type="Proteomes" id="UP001151760"/>
    </source>
</evidence>
<dbReference type="Pfam" id="PF14372">
    <property type="entry name" value="hAT-like_RNase-H"/>
    <property type="match status" value="1"/>
</dbReference>
<evidence type="ECO:0000259" key="3">
    <source>
        <dbReference type="Pfam" id="PF14372"/>
    </source>
</evidence>
<reference evidence="4" key="2">
    <citation type="submission" date="2022-01" db="EMBL/GenBank/DDBJ databases">
        <authorList>
            <person name="Yamashiro T."/>
            <person name="Shiraishi A."/>
            <person name="Satake H."/>
            <person name="Nakayama K."/>
        </authorList>
    </citation>
    <scope>NUCLEOTIDE SEQUENCE</scope>
</reference>
<gene>
    <name evidence="4" type="ORF">Tco_1068637</name>
</gene>
<dbReference type="Pfam" id="PF05699">
    <property type="entry name" value="Dimer_Tnp_hAT"/>
    <property type="match status" value="1"/>
</dbReference>
<evidence type="ECO:0000256" key="1">
    <source>
        <dbReference type="ARBA" id="ARBA00023125"/>
    </source>
</evidence>
<dbReference type="Proteomes" id="UP001151760">
    <property type="component" value="Unassembled WGS sequence"/>
</dbReference>
<dbReference type="InterPro" id="IPR008906">
    <property type="entry name" value="HATC_C_dom"/>
</dbReference>
<proteinExistence type="predicted"/>
<evidence type="ECO:0000259" key="2">
    <source>
        <dbReference type="Pfam" id="PF05699"/>
    </source>
</evidence>
<dbReference type="PANTHER" id="PTHR46481:SF8">
    <property type="entry name" value="ZINC FINGER BED DOMAIN-CONTAINING PROTEIN RICESLEEPER 1-LIKE"/>
    <property type="match status" value="1"/>
</dbReference>
<dbReference type="InterPro" id="IPR012337">
    <property type="entry name" value="RNaseH-like_sf"/>
</dbReference>
<dbReference type="InterPro" id="IPR025525">
    <property type="entry name" value="hAT-like_transposase_RNase-H"/>
</dbReference>
<dbReference type="PANTHER" id="PTHR46481">
    <property type="entry name" value="ZINC FINGER BED DOMAIN-CONTAINING PROTEIN 4"/>
    <property type="match status" value="1"/>
</dbReference>
<protein>
    <submittedName>
        <fullName evidence="4">Zinc finger BED domain-containing protein RICESLEEPER 2-like protein</fullName>
    </submittedName>
</protein>
<keyword evidence="5" id="KW-1185">Reference proteome</keyword>
<sequence length="625" mass="71975">MCLTAHWIDEKWNLKKKILNFCQISNHKGVTIGKLVYHCLQDWGIDRVFTITVDNASSNDGAIKFLKTLLKGPSSELDCKYLHLRCCAHIINLVVRDGLEEHITSVDKIRNAVRYLRSSPSRLTSFEESVEFEKIDCGRKPCLDVDTRWNSTFLMLETALKFPSAFDRLQVIDPNYRSYFCNEVEDDSDSTRSRKRKKSDRVLGAPEEDDWEYARSIMEYLRIFFSVTKKISGSKYVTANLFFGELVTMHATISQMCEHTDEKKRKMALSMKDKYYKYWDNLDNMNFLLHVPLVLDPRNKLYYLKYCLGLIYGEPEESKEDMFESDDDDLSKRGQVVRRVKSTLTKVYKHYKMKADKEKHQNTPVASSSTPTCGASRLKVDIESGFGKYMEKREGIKSTEVDIYLRDGTERRDEKFDVLGWWKQNSEKFPILSQVARHVLAMPVSTVASESAFSTGGRVIDKFRSSLTPKTAEALICTQDWLRSTPADVEDMQVNGQQLKDITDNLAKIELEEALTETGQNSVTVPEIALTACTTCLRGQLHTVLEDMDRYPNACLEELEAFMTLWDVKPRVEERSFEALSMDELITQLRQWVCHGKFIGGTIDRASNAQEEARQKRKEALEEVV</sequence>
<accession>A0ABQ5HGR5</accession>
<reference evidence="4" key="1">
    <citation type="journal article" date="2022" name="Int. J. Mol. Sci.">
        <title>Draft Genome of Tanacetum Coccineum: Genomic Comparison of Closely Related Tanacetum-Family Plants.</title>
        <authorList>
            <person name="Yamashiro T."/>
            <person name="Shiraishi A."/>
            <person name="Nakayama K."/>
            <person name="Satake H."/>
        </authorList>
    </citation>
    <scope>NUCLEOTIDE SEQUENCE</scope>
</reference>
<keyword evidence="1" id="KW-0238">DNA-binding</keyword>
<feature type="domain" description="hAT-like transposase RNase-H fold" evidence="3">
    <location>
        <begin position="232"/>
        <end position="318"/>
    </location>
</feature>
<dbReference type="SUPFAM" id="SSF53098">
    <property type="entry name" value="Ribonuclease H-like"/>
    <property type="match status" value="1"/>
</dbReference>
<name>A0ABQ5HGR5_9ASTR</name>
<comment type="caution">
    <text evidence="4">The sequence shown here is derived from an EMBL/GenBank/DDBJ whole genome shotgun (WGS) entry which is preliminary data.</text>
</comment>
<evidence type="ECO:0000313" key="4">
    <source>
        <dbReference type="EMBL" id="GJT86920.1"/>
    </source>
</evidence>
<organism evidence="4 5">
    <name type="scientific">Tanacetum coccineum</name>
    <dbReference type="NCBI Taxonomy" id="301880"/>
    <lineage>
        <taxon>Eukaryota</taxon>
        <taxon>Viridiplantae</taxon>
        <taxon>Streptophyta</taxon>
        <taxon>Embryophyta</taxon>
        <taxon>Tracheophyta</taxon>
        <taxon>Spermatophyta</taxon>
        <taxon>Magnoliopsida</taxon>
        <taxon>eudicotyledons</taxon>
        <taxon>Gunneridae</taxon>
        <taxon>Pentapetalae</taxon>
        <taxon>asterids</taxon>
        <taxon>campanulids</taxon>
        <taxon>Asterales</taxon>
        <taxon>Asteraceae</taxon>
        <taxon>Asteroideae</taxon>
        <taxon>Anthemideae</taxon>
        <taxon>Anthemidinae</taxon>
        <taxon>Tanacetum</taxon>
    </lineage>
</organism>